<name>L1INV6_GUITC</name>
<dbReference type="PANTHER" id="PTHR23339">
    <property type="entry name" value="TYROSINE SPECIFIC PROTEIN PHOSPHATASE AND DUAL SPECIFICITY PROTEIN PHOSPHATASE"/>
    <property type="match status" value="1"/>
</dbReference>
<dbReference type="PaxDb" id="55529-EKX37500"/>
<dbReference type="KEGG" id="gtt:GUITHDRAFT_78041"/>
<comment type="similarity">
    <text evidence="1">Belongs to the protein-tyrosine phosphatase family. Non-receptor class CDC14 subfamily.</text>
</comment>
<evidence type="ECO:0000256" key="2">
    <source>
        <dbReference type="ARBA" id="ARBA00013064"/>
    </source>
</evidence>
<dbReference type="InterPro" id="IPR029260">
    <property type="entry name" value="DSPn"/>
</dbReference>
<dbReference type="EnsemblProtists" id="EKX37500">
    <property type="protein sequence ID" value="EKX37500"/>
    <property type="gene ID" value="GUITHDRAFT_78041"/>
</dbReference>
<evidence type="ECO:0000259" key="5">
    <source>
        <dbReference type="Pfam" id="PF14671"/>
    </source>
</evidence>
<dbReference type="HOGENOM" id="CLU_017787_0_2_1"/>
<feature type="domain" description="Dual specificity/tyrosine protein phosphatase N-terminal" evidence="5">
    <location>
        <begin position="2"/>
        <end position="115"/>
    </location>
</feature>
<dbReference type="GO" id="GO:0004725">
    <property type="term" value="F:protein tyrosine phosphatase activity"/>
    <property type="evidence" value="ECO:0007669"/>
    <property type="project" value="UniProtKB-EC"/>
</dbReference>
<evidence type="ECO:0000313" key="7">
    <source>
        <dbReference type="EnsemblProtists" id="EKX37500"/>
    </source>
</evidence>
<dbReference type="CDD" id="cd17657">
    <property type="entry name" value="CDC14_N"/>
    <property type="match status" value="1"/>
</dbReference>
<accession>L1INV6</accession>
<sequence>MSLNKRTRYVPFAADFGPPNLAAIMLFCQEVQDFLVQGPSNKLVFYTSPEPKDLTNSIFLCGAFMVVVLHVPPAEAMKPFANIPRDVCLNYRDATWDPVSFELHLTSCWSGLERAMQKGVFNPLRFDPEEYLHYDDHGNGNLNTIVEGKFVAFKSPREKRAKNSDGTVSHTPADYINVLKSMNVEDIIRLNGYSYDPKDFVNAGFRHHDINYNARATPSDATIDRFLSIAESSQSVTAVHCSAGVSDCLSGLFLMKAYGFTAEESIGWLRIARPGSIIGPQQHFLKSQERRLWDLGRKGGREEGW</sequence>
<dbReference type="SUPFAM" id="SSF52799">
    <property type="entry name" value="(Phosphotyrosine protein) phosphatases II"/>
    <property type="match status" value="2"/>
</dbReference>
<reference evidence="6 8" key="1">
    <citation type="journal article" date="2012" name="Nature">
        <title>Algal genomes reveal evolutionary mosaicism and the fate of nucleomorphs.</title>
        <authorList>
            <consortium name="DOE Joint Genome Institute"/>
            <person name="Curtis B.A."/>
            <person name="Tanifuji G."/>
            <person name="Burki F."/>
            <person name="Gruber A."/>
            <person name="Irimia M."/>
            <person name="Maruyama S."/>
            <person name="Arias M.C."/>
            <person name="Ball S.G."/>
            <person name="Gile G.H."/>
            <person name="Hirakawa Y."/>
            <person name="Hopkins J.F."/>
            <person name="Kuo A."/>
            <person name="Rensing S.A."/>
            <person name="Schmutz J."/>
            <person name="Symeonidi A."/>
            <person name="Elias M."/>
            <person name="Eveleigh R.J."/>
            <person name="Herman E.K."/>
            <person name="Klute M.J."/>
            <person name="Nakayama T."/>
            <person name="Obornik M."/>
            <person name="Reyes-Prieto A."/>
            <person name="Armbrust E.V."/>
            <person name="Aves S.J."/>
            <person name="Beiko R.G."/>
            <person name="Coutinho P."/>
            <person name="Dacks J.B."/>
            <person name="Durnford D.G."/>
            <person name="Fast N.M."/>
            <person name="Green B.R."/>
            <person name="Grisdale C.J."/>
            <person name="Hempel F."/>
            <person name="Henrissat B."/>
            <person name="Hoppner M.P."/>
            <person name="Ishida K."/>
            <person name="Kim E."/>
            <person name="Koreny L."/>
            <person name="Kroth P.G."/>
            <person name="Liu Y."/>
            <person name="Malik S.B."/>
            <person name="Maier U.G."/>
            <person name="McRose D."/>
            <person name="Mock T."/>
            <person name="Neilson J.A."/>
            <person name="Onodera N.T."/>
            <person name="Poole A.M."/>
            <person name="Pritham E.J."/>
            <person name="Richards T.A."/>
            <person name="Rocap G."/>
            <person name="Roy S.W."/>
            <person name="Sarai C."/>
            <person name="Schaack S."/>
            <person name="Shirato S."/>
            <person name="Slamovits C.H."/>
            <person name="Spencer D.F."/>
            <person name="Suzuki S."/>
            <person name="Worden A.Z."/>
            <person name="Zauner S."/>
            <person name="Barry K."/>
            <person name="Bell C."/>
            <person name="Bharti A.K."/>
            <person name="Crow J.A."/>
            <person name="Grimwood J."/>
            <person name="Kramer R."/>
            <person name="Lindquist E."/>
            <person name="Lucas S."/>
            <person name="Salamov A."/>
            <person name="McFadden G.I."/>
            <person name="Lane C.E."/>
            <person name="Keeling P.J."/>
            <person name="Gray M.W."/>
            <person name="Grigoriev I.V."/>
            <person name="Archibald J.M."/>
        </authorList>
    </citation>
    <scope>NUCLEOTIDE SEQUENCE</scope>
    <source>
        <strain evidence="6 8">CCMP2712</strain>
    </source>
</reference>
<keyword evidence="4" id="KW-0904">Protein phosphatase</keyword>
<keyword evidence="3" id="KW-0378">Hydrolase</keyword>
<reference evidence="8" key="2">
    <citation type="submission" date="2012-11" db="EMBL/GenBank/DDBJ databases">
        <authorList>
            <person name="Kuo A."/>
            <person name="Curtis B.A."/>
            <person name="Tanifuji G."/>
            <person name="Burki F."/>
            <person name="Gruber A."/>
            <person name="Irimia M."/>
            <person name="Maruyama S."/>
            <person name="Arias M.C."/>
            <person name="Ball S.G."/>
            <person name="Gile G.H."/>
            <person name="Hirakawa Y."/>
            <person name="Hopkins J.F."/>
            <person name="Rensing S.A."/>
            <person name="Schmutz J."/>
            <person name="Symeonidi A."/>
            <person name="Elias M."/>
            <person name="Eveleigh R.J."/>
            <person name="Herman E.K."/>
            <person name="Klute M.J."/>
            <person name="Nakayama T."/>
            <person name="Obornik M."/>
            <person name="Reyes-Prieto A."/>
            <person name="Armbrust E.V."/>
            <person name="Aves S.J."/>
            <person name="Beiko R.G."/>
            <person name="Coutinho P."/>
            <person name="Dacks J.B."/>
            <person name="Durnford D.G."/>
            <person name="Fast N.M."/>
            <person name="Green B.R."/>
            <person name="Grisdale C."/>
            <person name="Hempe F."/>
            <person name="Henrissat B."/>
            <person name="Hoppner M.P."/>
            <person name="Ishida K.-I."/>
            <person name="Kim E."/>
            <person name="Koreny L."/>
            <person name="Kroth P.G."/>
            <person name="Liu Y."/>
            <person name="Malik S.-B."/>
            <person name="Maier U.G."/>
            <person name="McRose D."/>
            <person name="Mock T."/>
            <person name="Neilson J.A."/>
            <person name="Onodera N.T."/>
            <person name="Poole A.M."/>
            <person name="Pritham E.J."/>
            <person name="Richards T.A."/>
            <person name="Rocap G."/>
            <person name="Roy S.W."/>
            <person name="Sarai C."/>
            <person name="Schaack S."/>
            <person name="Shirato S."/>
            <person name="Slamovits C.H."/>
            <person name="Spencer D.F."/>
            <person name="Suzuki S."/>
            <person name="Worden A.Z."/>
            <person name="Zauner S."/>
            <person name="Barry K."/>
            <person name="Bell C."/>
            <person name="Bharti A.K."/>
            <person name="Crow J.A."/>
            <person name="Grimwood J."/>
            <person name="Kramer R."/>
            <person name="Lindquist E."/>
            <person name="Lucas S."/>
            <person name="Salamov A."/>
            <person name="McFadden G.I."/>
            <person name="Lane C.E."/>
            <person name="Keeling P.J."/>
            <person name="Gray M.W."/>
            <person name="Grigoriev I.V."/>
            <person name="Archibald J.M."/>
        </authorList>
    </citation>
    <scope>NUCLEOTIDE SEQUENCE</scope>
    <source>
        <strain evidence="8">CCMP2712</strain>
    </source>
</reference>
<dbReference type="GeneID" id="17294275"/>
<dbReference type="OrthoDB" id="5632at2759"/>
<dbReference type="Pfam" id="PF14671">
    <property type="entry name" value="DSPn"/>
    <property type="match status" value="1"/>
</dbReference>
<evidence type="ECO:0000313" key="8">
    <source>
        <dbReference type="Proteomes" id="UP000011087"/>
    </source>
</evidence>
<dbReference type="EC" id="3.1.3.48" evidence="2"/>
<keyword evidence="8" id="KW-1185">Reference proteome</keyword>
<dbReference type="AlphaFoldDB" id="L1INV6"/>
<dbReference type="Proteomes" id="UP000011087">
    <property type="component" value="Unassembled WGS sequence"/>
</dbReference>
<dbReference type="Gene3D" id="3.90.190.10">
    <property type="entry name" value="Protein tyrosine phosphatase superfamily"/>
    <property type="match status" value="2"/>
</dbReference>
<dbReference type="eggNOG" id="KOG1720">
    <property type="taxonomic scope" value="Eukaryota"/>
</dbReference>
<dbReference type="FunFam" id="3.90.190.10:FF:000006">
    <property type="entry name" value="Dual specificity protein phosphatase CDC14B"/>
    <property type="match status" value="1"/>
</dbReference>
<evidence type="ECO:0000256" key="1">
    <source>
        <dbReference type="ARBA" id="ARBA00007315"/>
    </source>
</evidence>
<protein>
    <recommendedName>
        <fullName evidence="2">protein-tyrosine-phosphatase</fullName>
        <ecNumber evidence="2">3.1.3.48</ecNumber>
    </recommendedName>
</protein>
<dbReference type="STRING" id="905079.L1INV6"/>
<dbReference type="InterPro" id="IPR029021">
    <property type="entry name" value="Prot-tyrosine_phosphatase-like"/>
</dbReference>
<gene>
    <name evidence="6" type="ORF">GUITHDRAFT_78041</name>
</gene>
<reference evidence="7" key="3">
    <citation type="submission" date="2016-03" db="UniProtKB">
        <authorList>
            <consortium name="EnsemblProtists"/>
        </authorList>
    </citation>
    <scope>IDENTIFICATION</scope>
</reference>
<proteinExistence type="inferred from homology"/>
<organism evidence="6">
    <name type="scientific">Guillardia theta (strain CCMP2712)</name>
    <name type="common">Cryptophyte</name>
    <dbReference type="NCBI Taxonomy" id="905079"/>
    <lineage>
        <taxon>Eukaryota</taxon>
        <taxon>Cryptophyceae</taxon>
        <taxon>Pyrenomonadales</taxon>
        <taxon>Geminigeraceae</taxon>
        <taxon>Guillardia</taxon>
    </lineage>
</organism>
<dbReference type="OMA" id="INEYEYY"/>
<dbReference type="InterPro" id="IPR050561">
    <property type="entry name" value="PTP"/>
</dbReference>
<evidence type="ECO:0000256" key="3">
    <source>
        <dbReference type="ARBA" id="ARBA00022801"/>
    </source>
</evidence>
<evidence type="ECO:0000256" key="4">
    <source>
        <dbReference type="ARBA" id="ARBA00022912"/>
    </source>
</evidence>
<dbReference type="RefSeq" id="XP_005824480.1">
    <property type="nucleotide sequence ID" value="XM_005824423.1"/>
</dbReference>
<dbReference type="EMBL" id="JH993058">
    <property type="protein sequence ID" value="EKX37500.1"/>
    <property type="molecule type" value="Genomic_DNA"/>
</dbReference>
<evidence type="ECO:0000313" key="6">
    <source>
        <dbReference type="EMBL" id="EKX37500.1"/>
    </source>
</evidence>